<comment type="similarity">
    <text evidence="4">Belongs to the MqnA/MqnD family. MqnA subfamily.</text>
</comment>
<dbReference type="SUPFAM" id="SSF53850">
    <property type="entry name" value="Periplasmic binding protein-like II"/>
    <property type="match status" value="1"/>
</dbReference>
<dbReference type="EMBL" id="CADCUR010000034">
    <property type="protein sequence ID" value="CAA9382440.1"/>
    <property type="molecule type" value="Genomic_DNA"/>
</dbReference>
<organism evidence="5">
    <name type="scientific">uncultured Pyrinomonadaceae bacterium</name>
    <dbReference type="NCBI Taxonomy" id="2283094"/>
    <lineage>
        <taxon>Bacteria</taxon>
        <taxon>Pseudomonadati</taxon>
        <taxon>Acidobacteriota</taxon>
        <taxon>Blastocatellia</taxon>
        <taxon>Blastocatellales</taxon>
        <taxon>Pyrinomonadaceae</taxon>
        <taxon>environmental samples</taxon>
    </lineage>
</organism>
<evidence type="ECO:0000313" key="5">
    <source>
        <dbReference type="EMBL" id="CAA9382440.1"/>
    </source>
</evidence>
<keyword evidence="3 4" id="KW-0456">Lyase</keyword>
<comment type="catalytic activity">
    <reaction evidence="4">
        <text>chorismate = 3-[(1-carboxyvinyl)-oxy]benzoate + H2O</text>
        <dbReference type="Rhea" id="RHEA:40051"/>
        <dbReference type="ChEBI" id="CHEBI:15377"/>
        <dbReference type="ChEBI" id="CHEBI:29748"/>
        <dbReference type="ChEBI" id="CHEBI:76981"/>
        <dbReference type="EC" id="4.2.1.151"/>
    </reaction>
</comment>
<dbReference type="AlphaFoldDB" id="A0A6J4NDV2"/>
<dbReference type="GO" id="GO:0016836">
    <property type="term" value="F:hydro-lyase activity"/>
    <property type="evidence" value="ECO:0007669"/>
    <property type="project" value="UniProtKB-UniRule"/>
</dbReference>
<accession>A0A6J4NDV2</accession>
<sequence length="266" mass="30183">MLPPRIAASSYSNTAPLVWSFLYGSERGRFELILDNAPARSAELLAQRRVDAALVPVIEYQRIENILLAPEVCVGAKETVRSVCLVTKGEDLERVKSLALDVSSKTSVALTKIIFREFFNFEPVYKTEKPHLATMLADADCALLIGDPALAVDESIYRKFDLAATWKRFTNFGFVFAMWMASRTNLEIVRQIDFPGIRDEGLNHVDEIIANYESEIPLSVGEFKTYLRENIAYTLDDSMREGLSLFFRLAHKHRLIERLKPLQYVG</sequence>
<protein>
    <recommendedName>
        <fullName evidence="4">Chorismate dehydratase</fullName>
        <ecNumber evidence="4">4.2.1.151</ecNumber>
    </recommendedName>
    <alternativeName>
        <fullName evidence="4">Menaquinone biosynthetic enzyme MqnA</fullName>
    </alternativeName>
</protein>
<dbReference type="UniPathway" id="UPA00079"/>
<dbReference type="Gene3D" id="3.40.190.10">
    <property type="entry name" value="Periplasmic binding protein-like II"/>
    <property type="match status" value="2"/>
</dbReference>
<dbReference type="EC" id="4.2.1.151" evidence="4"/>
<dbReference type="Pfam" id="PF02621">
    <property type="entry name" value="VitK2_biosynth"/>
    <property type="match status" value="1"/>
</dbReference>
<gene>
    <name evidence="4" type="primary">mqnA</name>
    <name evidence="5" type="ORF">AVDCRST_MAG74-479</name>
</gene>
<evidence type="ECO:0000256" key="4">
    <source>
        <dbReference type="HAMAP-Rule" id="MF_00995"/>
    </source>
</evidence>
<dbReference type="HAMAP" id="MF_00995">
    <property type="entry name" value="MqnA"/>
    <property type="match status" value="1"/>
</dbReference>
<dbReference type="PANTHER" id="PTHR37690">
    <property type="entry name" value="CHORISMATE DEHYDRATASE"/>
    <property type="match status" value="1"/>
</dbReference>
<name>A0A6J4NDV2_9BACT</name>
<comment type="function">
    <text evidence="4">Catalyzes the dehydration of chorismate into 3-[(1-carboxyvinyl)oxy]benzoate, a step in the biosynthesis of menaquinone (MK, vitamin K2).</text>
</comment>
<dbReference type="InterPro" id="IPR003773">
    <property type="entry name" value="Menaquinone_biosynth"/>
</dbReference>
<dbReference type="GO" id="GO:0009234">
    <property type="term" value="P:menaquinone biosynthetic process"/>
    <property type="evidence" value="ECO:0007669"/>
    <property type="project" value="UniProtKB-UniRule"/>
</dbReference>
<keyword evidence="2 4" id="KW-0474">Menaquinone biosynthesis</keyword>
<evidence type="ECO:0000256" key="3">
    <source>
        <dbReference type="ARBA" id="ARBA00023239"/>
    </source>
</evidence>
<dbReference type="CDD" id="cd13634">
    <property type="entry name" value="PBP2_Sco4506"/>
    <property type="match status" value="1"/>
</dbReference>
<proteinExistence type="inferred from homology"/>
<dbReference type="PANTHER" id="PTHR37690:SF1">
    <property type="entry name" value="CHORISMATE DEHYDRATASE"/>
    <property type="match status" value="1"/>
</dbReference>
<evidence type="ECO:0000256" key="1">
    <source>
        <dbReference type="ARBA" id="ARBA00004863"/>
    </source>
</evidence>
<dbReference type="InterPro" id="IPR030868">
    <property type="entry name" value="MqnA"/>
</dbReference>
<evidence type="ECO:0000256" key="2">
    <source>
        <dbReference type="ARBA" id="ARBA00022428"/>
    </source>
</evidence>
<reference evidence="5" key="1">
    <citation type="submission" date="2020-02" db="EMBL/GenBank/DDBJ databases">
        <authorList>
            <person name="Meier V. D."/>
        </authorList>
    </citation>
    <scope>NUCLEOTIDE SEQUENCE</scope>
    <source>
        <strain evidence="5">AVDCRST_MAG74</strain>
    </source>
</reference>
<comment type="pathway">
    <text evidence="1 4">Quinol/quinone metabolism; menaquinone biosynthesis.</text>
</comment>